<feature type="region of interest" description="Disordered" evidence="1">
    <location>
        <begin position="225"/>
        <end position="284"/>
    </location>
</feature>
<evidence type="ECO:0000259" key="3">
    <source>
        <dbReference type="Pfam" id="PF12879"/>
    </source>
</evidence>
<keyword evidence="2" id="KW-0812">Transmembrane</keyword>
<dbReference type="InterPro" id="IPR024288">
    <property type="entry name" value="SICA_C"/>
</dbReference>
<evidence type="ECO:0000256" key="2">
    <source>
        <dbReference type="SAM" id="Phobius"/>
    </source>
</evidence>
<name>A0A1A7W5B7_PLAKH</name>
<keyword evidence="2" id="KW-1133">Transmembrane helix</keyword>
<feature type="transmembrane region" description="Helical" evidence="2">
    <location>
        <begin position="305"/>
        <end position="326"/>
    </location>
</feature>
<feature type="compositionally biased region" description="Basic residues" evidence="1">
    <location>
        <begin position="369"/>
        <end position="380"/>
    </location>
</feature>
<organism evidence="4 5">
    <name type="scientific">Plasmodium knowlesi (strain H)</name>
    <dbReference type="NCBI Taxonomy" id="5851"/>
    <lineage>
        <taxon>Eukaryota</taxon>
        <taxon>Sar</taxon>
        <taxon>Alveolata</taxon>
        <taxon>Apicomplexa</taxon>
        <taxon>Aconoidasida</taxon>
        <taxon>Haemosporida</taxon>
        <taxon>Plasmodiidae</taxon>
        <taxon>Plasmodium</taxon>
        <taxon>Plasmodium (Plasmodium)</taxon>
    </lineage>
</organism>
<feature type="region of interest" description="Disordered" evidence="1">
    <location>
        <begin position="353"/>
        <end position="391"/>
    </location>
</feature>
<evidence type="ECO:0000256" key="1">
    <source>
        <dbReference type="SAM" id="MobiDB-lite"/>
    </source>
</evidence>
<sequence length="467" mass="51332">MATSAAPSAPKATQINEEGRIQRGLEKLRSAFSTDLTGFQQLLSICNTEAGKTSNFTYQTHQSVLCNYITSSVRGTYGNSPNRGSGSGPGGTVYSGLDRTHRCKFLRICMKYLMHYSCISESDVKEILRAMEPQVRSWKVEGDVKNKQKYKEAFGRCLGRSWSEEKSKEKGLKCSVIAVIKATDRGSPSKLNPLKSALAALSRPLGGSGTCSTASNNQYVNDCSGGAPTTATQSNGLVDSDDDSDEEDDDDDDDTIITTTTTTTTTTTASSTQSPSLPGWNGKGKKGNLPFPSLSSFPFDSIHPYLPLVPSIIGIITITYFLWKYFGQLGKIRRFRRAPLRIPGPSVQEQVLDHVQQDSSHEYRLVKERKPRSAPTRTKRSGRDPAGSGRVNRGTIIEIHFEVLDECQKGDTQLNQKDFLELLVREFMGSELMGEEQVPKELVPMEGVPMENVPMERVPSLVSGFMV</sequence>
<feature type="compositionally biased region" description="Low complexity" evidence="1">
    <location>
        <begin position="256"/>
        <end position="268"/>
    </location>
</feature>
<accession>A0A1A7W5B7</accession>
<feature type="compositionally biased region" description="Polar residues" evidence="1">
    <location>
        <begin position="225"/>
        <end position="237"/>
    </location>
</feature>
<dbReference type="AlphaFoldDB" id="A0A1A7W5B7"/>
<dbReference type="EMBL" id="CWHR02000031">
    <property type="protein sequence ID" value="SBO29564.1"/>
    <property type="molecule type" value="Genomic_DNA"/>
</dbReference>
<feature type="domain" description="Schizont-infected cell agglutination C-terminal" evidence="3">
    <location>
        <begin position="324"/>
        <end position="466"/>
    </location>
</feature>
<evidence type="ECO:0000313" key="5">
    <source>
        <dbReference type="Proteomes" id="UP000182142"/>
    </source>
</evidence>
<reference evidence="5" key="1">
    <citation type="submission" date="2016-05" db="EMBL/GenBank/DDBJ databases">
        <authorList>
            <person name="Sharaf H."/>
        </authorList>
    </citation>
    <scope>NUCLEOTIDE SEQUENCE [LARGE SCALE GENOMIC DNA]</scope>
    <source>
        <strain evidence="5">H</strain>
    </source>
</reference>
<protein>
    <submittedName>
        <fullName evidence="4">SICAvar, type I</fullName>
    </submittedName>
</protein>
<proteinExistence type="predicted"/>
<dbReference type="Pfam" id="PF12879">
    <property type="entry name" value="SICA_C"/>
    <property type="match status" value="1"/>
</dbReference>
<evidence type="ECO:0000313" key="4">
    <source>
        <dbReference type="EMBL" id="SBO29564.1"/>
    </source>
</evidence>
<feature type="compositionally biased region" description="Basic and acidic residues" evidence="1">
    <location>
        <begin position="353"/>
        <end position="368"/>
    </location>
</feature>
<keyword evidence="2" id="KW-0472">Membrane</keyword>
<gene>
    <name evidence="4" type="ORF">PKNA1_H1_0216500</name>
</gene>
<feature type="compositionally biased region" description="Acidic residues" evidence="1">
    <location>
        <begin position="239"/>
        <end position="255"/>
    </location>
</feature>
<dbReference type="Proteomes" id="UP000182142">
    <property type="component" value="Unassembled WGS sequence"/>
</dbReference>